<dbReference type="PANTHER" id="PTHR10656">
    <property type="entry name" value="CELL FATE DETERMINING PROTEIN MAB21-RELATED"/>
    <property type="match status" value="1"/>
</dbReference>
<accession>A0A6J8BAS1</accession>
<gene>
    <name evidence="1" type="ORF">MCOR_16378</name>
</gene>
<dbReference type="Proteomes" id="UP000507470">
    <property type="component" value="Unassembled WGS sequence"/>
</dbReference>
<evidence type="ECO:0000313" key="2">
    <source>
        <dbReference type="Proteomes" id="UP000507470"/>
    </source>
</evidence>
<dbReference type="InterPro" id="IPR024810">
    <property type="entry name" value="MAB21L/cGLR"/>
</dbReference>
<keyword evidence="2" id="KW-1185">Reference proteome</keyword>
<proteinExistence type="predicted"/>
<dbReference type="OrthoDB" id="6054650at2759"/>
<organism evidence="1 2">
    <name type="scientific">Mytilus coruscus</name>
    <name type="common">Sea mussel</name>
    <dbReference type="NCBI Taxonomy" id="42192"/>
    <lineage>
        <taxon>Eukaryota</taxon>
        <taxon>Metazoa</taxon>
        <taxon>Spiralia</taxon>
        <taxon>Lophotrochozoa</taxon>
        <taxon>Mollusca</taxon>
        <taxon>Bivalvia</taxon>
        <taxon>Autobranchia</taxon>
        <taxon>Pteriomorphia</taxon>
        <taxon>Mytilida</taxon>
        <taxon>Mytiloidea</taxon>
        <taxon>Mytilidae</taxon>
        <taxon>Mytilinae</taxon>
        <taxon>Mytilus</taxon>
    </lineage>
</organism>
<dbReference type="PANTHER" id="PTHR10656:SF78">
    <property type="entry name" value="CYCLIC GMP-AMP SYNTHASE-LIKE"/>
    <property type="match status" value="1"/>
</dbReference>
<dbReference type="EMBL" id="CACVKT020002885">
    <property type="protein sequence ID" value="CAC5380420.1"/>
    <property type="molecule type" value="Genomic_DNA"/>
</dbReference>
<dbReference type="Gene3D" id="1.10.1410.40">
    <property type="match status" value="1"/>
</dbReference>
<protein>
    <submittedName>
        <fullName evidence="1">Uncharacterized protein</fullName>
    </submittedName>
</protein>
<evidence type="ECO:0000313" key="1">
    <source>
        <dbReference type="EMBL" id="CAC5380420.1"/>
    </source>
</evidence>
<name>A0A6J8BAS1_MYTCO</name>
<dbReference type="SMART" id="SM01265">
    <property type="entry name" value="Mab-21"/>
    <property type="match status" value="1"/>
</dbReference>
<dbReference type="AlphaFoldDB" id="A0A6J8BAS1"/>
<reference evidence="1 2" key="1">
    <citation type="submission" date="2020-06" db="EMBL/GenBank/DDBJ databases">
        <authorList>
            <person name="Li R."/>
            <person name="Bekaert M."/>
        </authorList>
    </citation>
    <scope>NUCLEOTIDE SEQUENCE [LARGE SCALE GENOMIC DNA]</scope>
    <source>
        <strain evidence="2">wild</strain>
    </source>
</reference>
<dbReference type="Gene3D" id="3.30.460.90">
    <property type="match status" value="1"/>
</dbReference>
<sequence>MAAAKQIKNEWEEPFHVFGEGEQKLRLQILKQVDDYRVDHEKWGKQAEQTDVFLDKLLKRIDEKAQLYSREIELEKTILKQASARQGLKIDEPDEYDVIVPLIIKGLDIQTARVKDTDGQVIPGLERERVLNKDKVGSTHPLLSRADVFHTTEDGTVYLNSQNFYKKVWMKMLDKALADLKTEMPGFEFQRREHPPAVNVQVTYPDRNVVNFDIVPGRYTGSEQIKIPAAVTGKKDTTVEFSSYTLPKYDNRNNPKINQEDRELIWRQCTSAYERYMADLCRGSPPRQYVMTANRIMKSVIKMLQREQNPLGNLVNSYHLKTIAYHIIMDKTILDSNKIAGVKDALGFHITYLKMFVSKRVLPDFFHGNKHLGKIFPGSKILENHRELNLFWKANPTLLDTAIHGFKKLLKILEGCFTYCDDLK</sequence>